<comment type="caution">
    <text evidence="1">The sequence shown here is derived from an EMBL/GenBank/DDBJ whole genome shotgun (WGS) entry which is preliminary data.</text>
</comment>
<dbReference type="AlphaFoldDB" id="A0A843WIA1"/>
<reference evidence="1" key="1">
    <citation type="submission" date="2017-07" db="EMBL/GenBank/DDBJ databases">
        <title>Taro Niue Genome Assembly and Annotation.</title>
        <authorList>
            <person name="Atibalentja N."/>
            <person name="Keating K."/>
            <person name="Fields C.J."/>
        </authorList>
    </citation>
    <scope>NUCLEOTIDE SEQUENCE</scope>
    <source>
        <strain evidence="1">Niue_2</strain>
        <tissue evidence="1">Leaf</tissue>
    </source>
</reference>
<protein>
    <submittedName>
        <fullName evidence="1">Uncharacterized protein</fullName>
    </submittedName>
</protein>
<evidence type="ECO:0000313" key="1">
    <source>
        <dbReference type="EMBL" id="MQM04325.1"/>
    </source>
</evidence>
<dbReference type="EMBL" id="NMUH01003195">
    <property type="protein sequence ID" value="MQM04325.1"/>
    <property type="molecule type" value="Genomic_DNA"/>
</dbReference>
<keyword evidence="2" id="KW-1185">Reference proteome</keyword>
<proteinExistence type="predicted"/>
<evidence type="ECO:0000313" key="2">
    <source>
        <dbReference type="Proteomes" id="UP000652761"/>
    </source>
</evidence>
<gene>
    <name evidence="1" type="ORF">Taro_037117</name>
</gene>
<accession>A0A843WIA1</accession>
<organism evidence="1 2">
    <name type="scientific">Colocasia esculenta</name>
    <name type="common">Wild taro</name>
    <name type="synonym">Arum esculentum</name>
    <dbReference type="NCBI Taxonomy" id="4460"/>
    <lineage>
        <taxon>Eukaryota</taxon>
        <taxon>Viridiplantae</taxon>
        <taxon>Streptophyta</taxon>
        <taxon>Embryophyta</taxon>
        <taxon>Tracheophyta</taxon>
        <taxon>Spermatophyta</taxon>
        <taxon>Magnoliopsida</taxon>
        <taxon>Liliopsida</taxon>
        <taxon>Araceae</taxon>
        <taxon>Aroideae</taxon>
        <taxon>Colocasieae</taxon>
        <taxon>Colocasia</taxon>
    </lineage>
</organism>
<name>A0A843WIA1_COLES</name>
<sequence>MGLPSLPPFPFFPWKTGQLGVVQEAVQTPGSLTDKKKWRSLVDPYEQDSFLPAPVAASPFCCVGMAKHCAAPSLAEYETPIFIRFLFYYSLCSCCGLRG</sequence>
<dbReference type="Proteomes" id="UP000652761">
    <property type="component" value="Unassembled WGS sequence"/>
</dbReference>